<reference evidence="3" key="1">
    <citation type="submission" date="2016-06" db="UniProtKB">
        <authorList>
            <consortium name="WormBaseParasite"/>
        </authorList>
    </citation>
    <scope>IDENTIFICATION</scope>
</reference>
<dbReference type="Proteomes" id="UP000272942">
    <property type="component" value="Unassembled WGS sequence"/>
</dbReference>
<dbReference type="AlphaFoldDB" id="A0A183A4T2"/>
<dbReference type="EMBL" id="UZAN01020562">
    <property type="protein sequence ID" value="VDP51163.1"/>
    <property type="molecule type" value="Genomic_DNA"/>
</dbReference>
<accession>A0A183A4T2</accession>
<protein>
    <submittedName>
        <fullName evidence="3">PPM-type phosphatase domain-containing protein</fullName>
    </submittedName>
</protein>
<evidence type="ECO:0000313" key="1">
    <source>
        <dbReference type="EMBL" id="VDP51163.1"/>
    </source>
</evidence>
<reference evidence="1 2" key="2">
    <citation type="submission" date="2018-11" db="EMBL/GenBank/DDBJ databases">
        <authorList>
            <consortium name="Pathogen Informatics"/>
        </authorList>
    </citation>
    <scope>NUCLEOTIDE SEQUENCE [LARGE SCALE GENOMIC DNA]</scope>
    <source>
        <strain evidence="1 2">Egypt</strain>
    </source>
</reference>
<evidence type="ECO:0000313" key="3">
    <source>
        <dbReference type="WBParaSite" id="ECPE_0000196701-mRNA-1"/>
    </source>
</evidence>
<sequence length="106" mass="11237">MMILLTIRLRDDIGVLVGAGPLRGVRGVAVPESGRLAEYVPARFVEAGCGVFTGAAVHGVRTPLDAVERALLSTKEDAATGLPQISRESVLVTLLVNDDNRSCHEE</sequence>
<dbReference type="WBParaSite" id="ECPE_0000196701-mRNA-1">
    <property type="protein sequence ID" value="ECPE_0000196701-mRNA-1"/>
    <property type="gene ID" value="ECPE_0000196701"/>
</dbReference>
<keyword evidence="2" id="KW-1185">Reference proteome</keyword>
<organism evidence="3">
    <name type="scientific">Echinostoma caproni</name>
    <dbReference type="NCBI Taxonomy" id="27848"/>
    <lineage>
        <taxon>Eukaryota</taxon>
        <taxon>Metazoa</taxon>
        <taxon>Spiralia</taxon>
        <taxon>Lophotrochozoa</taxon>
        <taxon>Platyhelminthes</taxon>
        <taxon>Trematoda</taxon>
        <taxon>Digenea</taxon>
        <taxon>Plagiorchiida</taxon>
        <taxon>Echinostomata</taxon>
        <taxon>Echinostomatoidea</taxon>
        <taxon>Echinostomatidae</taxon>
        <taxon>Echinostoma</taxon>
    </lineage>
</organism>
<name>A0A183A4T2_9TREM</name>
<proteinExistence type="predicted"/>
<gene>
    <name evidence="1" type="ORF">ECPE_LOCUS1967</name>
</gene>
<evidence type="ECO:0000313" key="2">
    <source>
        <dbReference type="Proteomes" id="UP000272942"/>
    </source>
</evidence>